<dbReference type="Proteomes" id="UP000516260">
    <property type="component" value="Chromosome 1"/>
</dbReference>
<reference evidence="1 2" key="1">
    <citation type="submission" date="2019-04" db="EMBL/GenBank/DDBJ databases">
        <title>The sequence and de novo assembly of Takifugu bimaculatus genome using PacBio and Hi-C technologies.</title>
        <authorList>
            <person name="Xu P."/>
            <person name="Liu B."/>
            <person name="Zhou Z."/>
        </authorList>
    </citation>
    <scope>NUCLEOTIDE SEQUENCE [LARGE SCALE GENOMIC DNA]</scope>
    <source>
        <strain evidence="1">TB-2018</strain>
        <tissue evidence="1">Muscle</tissue>
    </source>
</reference>
<organism evidence="1 2">
    <name type="scientific">Takifugu bimaculatus</name>
    <dbReference type="NCBI Taxonomy" id="433685"/>
    <lineage>
        <taxon>Eukaryota</taxon>
        <taxon>Metazoa</taxon>
        <taxon>Chordata</taxon>
        <taxon>Craniata</taxon>
        <taxon>Vertebrata</taxon>
        <taxon>Euteleostomi</taxon>
        <taxon>Actinopterygii</taxon>
        <taxon>Neopterygii</taxon>
        <taxon>Teleostei</taxon>
        <taxon>Neoteleostei</taxon>
        <taxon>Acanthomorphata</taxon>
        <taxon>Eupercaria</taxon>
        <taxon>Tetraodontiformes</taxon>
        <taxon>Tetradontoidea</taxon>
        <taxon>Tetraodontidae</taxon>
        <taxon>Takifugu</taxon>
    </lineage>
</organism>
<evidence type="ECO:0000313" key="1">
    <source>
        <dbReference type="EMBL" id="TNN04481.1"/>
    </source>
</evidence>
<protein>
    <submittedName>
        <fullName evidence="1">Uncharacterized protein</fullName>
    </submittedName>
</protein>
<comment type="caution">
    <text evidence="1">The sequence shown here is derived from an EMBL/GenBank/DDBJ whole genome shotgun (WGS) entry which is preliminary data.</text>
</comment>
<gene>
    <name evidence="1" type="ORF">fugu_001510</name>
</gene>
<proteinExistence type="predicted"/>
<keyword evidence="2" id="KW-1185">Reference proteome</keyword>
<accession>A0A4Z2CJW7</accession>
<name>A0A4Z2CJW7_9TELE</name>
<dbReference type="EMBL" id="SWLE01000001">
    <property type="protein sequence ID" value="TNN04481.1"/>
    <property type="molecule type" value="Genomic_DNA"/>
</dbReference>
<sequence>MAPLERSSLKNILQMVPTHLKKLSTPLEQLLREINDQYFLAVKRASVEYTFKCSKINEEKKAIDLPPHRLELQVYPKPWRGAFIEAQAQLMESLHAFNPVTQKTLSLWYDKYQDLRVIDVEDFHNRKDPIELSVFQTMVSFRVDRVKRILNNWLLDVQDIYYEASRKLLVPLSSEPTNLQSFFNSLAVLMTSQLQEFALFSLRDYTSLISPSSGEPTGTLVLCCIWF</sequence>
<evidence type="ECO:0000313" key="2">
    <source>
        <dbReference type="Proteomes" id="UP000516260"/>
    </source>
</evidence>
<dbReference type="AlphaFoldDB" id="A0A4Z2CJW7"/>